<dbReference type="Pfam" id="PF00196">
    <property type="entry name" value="GerE"/>
    <property type="match status" value="1"/>
</dbReference>
<keyword evidence="3" id="KW-0804">Transcription</keyword>
<evidence type="ECO:0000256" key="2">
    <source>
        <dbReference type="ARBA" id="ARBA00023125"/>
    </source>
</evidence>
<feature type="domain" description="HTH luxR-type" evidence="4">
    <location>
        <begin position="320"/>
        <end position="385"/>
    </location>
</feature>
<dbReference type="EMBL" id="JAGGMR010000001">
    <property type="protein sequence ID" value="MBP2191143.1"/>
    <property type="molecule type" value="Genomic_DNA"/>
</dbReference>
<accession>A0ABS4QHU3</accession>
<evidence type="ECO:0000256" key="1">
    <source>
        <dbReference type="ARBA" id="ARBA00023015"/>
    </source>
</evidence>
<keyword evidence="2 5" id="KW-0238">DNA-binding</keyword>
<dbReference type="SUPFAM" id="SSF46894">
    <property type="entry name" value="C-terminal effector domain of the bipartite response regulators"/>
    <property type="match status" value="1"/>
</dbReference>
<protein>
    <submittedName>
        <fullName evidence="5">DNA-binding CsgD family transcriptional regulator</fullName>
    </submittedName>
</protein>
<proteinExistence type="predicted"/>
<dbReference type="InterPro" id="IPR011990">
    <property type="entry name" value="TPR-like_helical_dom_sf"/>
</dbReference>
<dbReference type="SUPFAM" id="SSF48452">
    <property type="entry name" value="TPR-like"/>
    <property type="match status" value="1"/>
</dbReference>
<evidence type="ECO:0000259" key="4">
    <source>
        <dbReference type="PROSITE" id="PS50043"/>
    </source>
</evidence>
<dbReference type="InterPro" id="IPR036388">
    <property type="entry name" value="WH-like_DNA-bd_sf"/>
</dbReference>
<evidence type="ECO:0000313" key="6">
    <source>
        <dbReference type="Proteomes" id="UP001519325"/>
    </source>
</evidence>
<dbReference type="GO" id="GO:0003677">
    <property type="term" value="F:DNA binding"/>
    <property type="evidence" value="ECO:0007669"/>
    <property type="project" value="UniProtKB-KW"/>
</dbReference>
<dbReference type="PRINTS" id="PR00038">
    <property type="entry name" value="HTHLUXR"/>
</dbReference>
<comment type="caution">
    <text evidence="5">The sequence shown here is derived from an EMBL/GenBank/DDBJ whole genome shotgun (WGS) entry which is preliminary data.</text>
</comment>
<name>A0ABS4QHU3_9NOCA</name>
<gene>
    <name evidence="5" type="ORF">BJ987_004044</name>
</gene>
<dbReference type="Gene3D" id="1.25.40.10">
    <property type="entry name" value="Tetratricopeptide repeat domain"/>
    <property type="match status" value="1"/>
</dbReference>
<dbReference type="InterPro" id="IPR000792">
    <property type="entry name" value="Tscrpt_reg_LuxR_C"/>
</dbReference>
<organism evidence="5 6">
    <name type="scientific">Nocardia goodfellowii</name>
    <dbReference type="NCBI Taxonomy" id="882446"/>
    <lineage>
        <taxon>Bacteria</taxon>
        <taxon>Bacillati</taxon>
        <taxon>Actinomycetota</taxon>
        <taxon>Actinomycetes</taxon>
        <taxon>Mycobacteriales</taxon>
        <taxon>Nocardiaceae</taxon>
        <taxon>Nocardia</taxon>
    </lineage>
</organism>
<evidence type="ECO:0000313" key="5">
    <source>
        <dbReference type="EMBL" id="MBP2191143.1"/>
    </source>
</evidence>
<keyword evidence="1" id="KW-0805">Transcription regulation</keyword>
<dbReference type="InterPro" id="IPR016032">
    <property type="entry name" value="Sig_transdc_resp-reg_C-effctor"/>
</dbReference>
<dbReference type="PROSITE" id="PS00622">
    <property type="entry name" value="HTH_LUXR_1"/>
    <property type="match status" value="1"/>
</dbReference>
<evidence type="ECO:0000256" key="3">
    <source>
        <dbReference type="ARBA" id="ARBA00023163"/>
    </source>
</evidence>
<dbReference type="Proteomes" id="UP001519325">
    <property type="component" value="Unassembled WGS sequence"/>
</dbReference>
<dbReference type="CDD" id="cd06170">
    <property type="entry name" value="LuxR_C_like"/>
    <property type="match status" value="1"/>
</dbReference>
<dbReference type="Gene3D" id="1.10.10.10">
    <property type="entry name" value="Winged helix-like DNA-binding domain superfamily/Winged helix DNA-binding domain"/>
    <property type="match status" value="1"/>
</dbReference>
<dbReference type="SMART" id="SM00421">
    <property type="entry name" value="HTH_LUXR"/>
    <property type="match status" value="1"/>
</dbReference>
<dbReference type="PROSITE" id="PS50043">
    <property type="entry name" value="HTH_LUXR_2"/>
    <property type="match status" value="1"/>
</dbReference>
<sequence length="387" mass="41827">MADGDETQGADIQFAYRGVHRSAAIQRAESTLSGMNGRPEAARAWAALLDLIYADRFTDVSAHCDRIVREGRPSRSMLQVITLVRARVASLTGDTDAAVADMKVLLAEGVPAALHGRTVAWLVAALVQAGDTEQAYRLVLGDRAAPIETLSDRAHVLAARGALYLAGGRIERSLADYLECGRVLTTLNVTNPAVIPWRSRAALVALALDRTDLATALAEEELAAARRWGSPGAVGCALHALGMALRDHRSTELLERSVELLELVNARHELVPTLCDLGLLYAERGDTAGARATLAAAADAVAGNTAWSRRIETVLSMIGDRRHTLELTRQERKIAGLARDGHRNKAIAEIMFLTVRTVEFHLSNVYRKLGISGRHELHEAMTTRSCA</sequence>
<dbReference type="PANTHER" id="PTHR44688:SF16">
    <property type="entry name" value="DNA-BINDING TRANSCRIPTIONAL ACTIVATOR DEVR_DOSR"/>
    <property type="match status" value="1"/>
</dbReference>
<dbReference type="RefSeq" id="WP_209892307.1">
    <property type="nucleotide sequence ID" value="NZ_JAGGMR010000001.1"/>
</dbReference>
<reference evidence="5 6" key="1">
    <citation type="submission" date="2021-03" db="EMBL/GenBank/DDBJ databases">
        <title>Sequencing the genomes of 1000 actinobacteria strains.</title>
        <authorList>
            <person name="Klenk H.-P."/>
        </authorList>
    </citation>
    <scope>NUCLEOTIDE SEQUENCE [LARGE SCALE GENOMIC DNA]</scope>
    <source>
        <strain evidence="5 6">DSM 45516</strain>
    </source>
</reference>
<keyword evidence="6" id="KW-1185">Reference proteome</keyword>
<dbReference type="PANTHER" id="PTHR44688">
    <property type="entry name" value="DNA-BINDING TRANSCRIPTIONAL ACTIVATOR DEVR_DOSR"/>
    <property type="match status" value="1"/>
</dbReference>